<proteinExistence type="predicted"/>
<keyword evidence="1" id="KW-0732">Signal</keyword>
<dbReference type="RefSeq" id="WP_198842729.1">
    <property type="nucleotide sequence ID" value="NZ_JAEHFJ010000011.1"/>
</dbReference>
<feature type="domain" description="DUF6089" evidence="2">
    <location>
        <begin position="3"/>
        <end position="220"/>
    </location>
</feature>
<evidence type="ECO:0000259" key="2">
    <source>
        <dbReference type="Pfam" id="PF19573"/>
    </source>
</evidence>
<evidence type="ECO:0000256" key="1">
    <source>
        <dbReference type="SAM" id="SignalP"/>
    </source>
</evidence>
<dbReference type="SUPFAM" id="SSF56925">
    <property type="entry name" value="OMPA-like"/>
    <property type="match status" value="1"/>
</dbReference>
<dbReference type="InterPro" id="IPR045743">
    <property type="entry name" value="DUF6089"/>
</dbReference>
<sequence length="223" mass="24839">MRKRLLFTIFVLITSISSAQLYEAGVFLGGSNYVGDIGSEYYIQPNRIAVGGVAKFNYTPRITFRATGIYTRLHDDDSRAQSSVRQDRGLQFRNSVLEAALGVEFSFFKYSLNKTGFTQTPYIIAQVGAVNYSTIGPDGDKKRTTSVVFPVGLGYKMKLMENVGIALETSFRYTFKDVIDGNNHAIDDSRFTFGNPNSDDWYVFTGITIVYAFGRPGCYTGAF</sequence>
<dbReference type="EMBL" id="JAEHFJ010000011">
    <property type="protein sequence ID" value="MBJ2176099.1"/>
    <property type="molecule type" value="Genomic_DNA"/>
</dbReference>
<evidence type="ECO:0000313" key="4">
    <source>
        <dbReference type="Proteomes" id="UP000623301"/>
    </source>
</evidence>
<comment type="caution">
    <text evidence="3">The sequence shown here is derived from an EMBL/GenBank/DDBJ whole genome shotgun (WGS) entry which is preliminary data.</text>
</comment>
<dbReference type="Proteomes" id="UP000623301">
    <property type="component" value="Unassembled WGS sequence"/>
</dbReference>
<feature type="signal peptide" evidence="1">
    <location>
        <begin position="1"/>
        <end position="19"/>
    </location>
</feature>
<gene>
    <name evidence="3" type="ORF">JBL43_17740</name>
</gene>
<protein>
    <recommendedName>
        <fullName evidence="2">DUF6089 domain-containing protein</fullName>
    </recommendedName>
</protein>
<feature type="chain" id="PRO_5046109366" description="DUF6089 domain-containing protein" evidence="1">
    <location>
        <begin position="20"/>
        <end position="223"/>
    </location>
</feature>
<evidence type="ECO:0000313" key="3">
    <source>
        <dbReference type="EMBL" id="MBJ2176099.1"/>
    </source>
</evidence>
<organism evidence="3 4">
    <name type="scientific">Aureibaculum flavum</name>
    <dbReference type="NCBI Taxonomy" id="2795986"/>
    <lineage>
        <taxon>Bacteria</taxon>
        <taxon>Pseudomonadati</taxon>
        <taxon>Bacteroidota</taxon>
        <taxon>Flavobacteriia</taxon>
        <taxon>Flavobacteriales</taxon>
        <taxon>Flavobacteriaceae</taxon>
        <taxon>Aureibaculum</taxon>
    </lineage>
</organism>
<name>A0ABS0WVS7_9FLAO</name>
<dbReference type="Pfam" id="PF19573">
    <property type="entry name" value="DUF6089"/>
    <property type="match status" value="1"/>
</dbReference>
<reference evidence="3 4" key="1">
    <citation type="submission" date="2020-12" db="EMBL/GenBank/DDBJ databases">
        <title>Aureibaculum luteum sp. nov. and Aureibaculum flavum sp. nov., novel members of the family Flavobacteriaceae isolated from Antarctic intertidal sediments.</title>
        <authorList>
            <person name="He X."/>
            <person name="Zhang X."/>
        </authorList>
    </citation>
    <scope>NUCLEOTIDE SEQUENCE [LARGE SCALE GENOMIC DNA]</scope>
    <source>
        <strain evidence="3 4">A20</strain>
    </source>
</reference>
<accession>A0ABS0WVS7</accession>
<dbReference type="InterPro" id="IPR011250">
    <property type="entry name" value="OMP/PagP_B-barrel"/>
</dbReference>
<keyword evidence="4" id="KW-1185">Reference proteome</keyword>
<dbReference type="Gene3D" id="2.40.160.20">
    <property type="match status" value="1"/>
</dbReference>